<evidence type="ECO:0000313" key="4">
    <source>
        <dbReference type="EMBL" id="CAB5026013.1"/>
    </source>
</evidence>
<feature type="domain" description="GCVT N-terminal" evidence="1">
    <location>
        <begin position="9"/>
        <end position="260"/>
    </location>
</feature>
<dbReference type="AlphaFoldDB" id="A0A6J7BXR8"/>
<dbReference type="SUPFAM" id="SSF103025">
    <property type="entry name" value="Folate-binding domain"/>
    <property type="match status" value="1"/>
</dbReference>
<evidence type="ECO:0000313" key="3">
    <source>
        <dbReference type="EMBL" id="CAB4924770.1"/>
    </source>
</evidence>
<dbReference type="EMBL" id="CAFBPU010000008">
    <property type="protein sequence ID" value="CAB5026013.1"/>
    <property type="molecule type" value="Genomic_DNA"/>
</dbReference>
<name>A0A6J7BXR8_9ZZZZ</name>
<proteinExistence type="predicted"/>
<dbReference type="Pfam" id="PF01571">
    <property type="entry name" value="GCV_T"/>
    <property type="match status" value="1"/>
</dbReference>
<dbReference type="Gene3D" id="3.30.1360.120">
    <property type="entry name" value="Probable tRNA modification gtpase trme, domain 1"/>
    <property type="match status" value="1"/>
</dbReference>
<gene>
    <name evidence="2" type="ORF">UFOPK3268_00882</name>
    <name evidence="3" type="ORF">UFOPK3752_00060</name>
    <name evidence="4" type="ORF">UFOPK4150_00550</name>
</gene>
<organism evidence="2">
    <name type="scientific">freshwater metagenome</name>
    <dbReference type="NCBI Taxonomy" id="449393"/>
    <lineage>
        <taxon>unclassified sequences</taxon>
        <taxon>metagenomes</taxon>
        <taxon>ecological metagenomes</taxon>
    </lineage>
</organism>
<dbReference type="PANTHER" id="PTHR43757:SF2">
    <property type="entry name" value="AMINOMETHYLTRANSFERASE, MITOCHONDRIAL"/>
    <property type="match status" value="1"/>
</dbReference>
<dbReference type="PIRSF" id="PIRSF006487">
    <property type="entry name" value="GcvT"/>
    <property type="match status" value="1"/>
</dbReference>
<protein>
    <submittedName>
        <fullName evidence="2">Unannotated protein</fullName>
    </submittedName>
</protein>
<evidence type="ECO:0000313" key="2">
    <source>
        <dbReference type="EMBL" id="CAB4849915.1"/>
    </source>
</evidence>
<dbReference type="InterPro" id="IPR006222">
    <property type="entry name" value="GCVT_N"/>
</dbReference>
<dbReference type="EMBL" id="CAFBND010000001">
    <property type="protein sequence ID" value="CAB4924770.1"/>
    <property type="molecule type" value="Genomic_DNA"/>
</dbReference>
<sequence length="359" mass="39261">MSESTRTALHSKLEAMGGTFKDDGGWFWNQGFGDWPAEYKAVRERAGVWDVSALSKWRFRGPDAVAAANHVNSNDITGAAVGQVRYGPFMNDDGTMIDEGTIYKVAPDHLLVMTNGEGYAPYWTQHLSGFDVEITNITRQMPHVAIQGPQSRDVVQSLTDVDISGLRYFRFFTEEITVGGARGLLARTGYSGELGYEFFTHPDEIGTVYDALLEAGATPYGVNAVYRLRVEAGFMLNCVDYDPSRMSPYDLGLERFVHLDSGDFVGRDALLRVASDPPNAYKALRFDGDLPPDVAPVMLDGAEVGTWRTGTDSPLYGNMGGAIMRKEFAIDGLVVEVAGSAATVSPWGPYDPGKKRPRS</sequence>
<evidence type="ECO:0000259" key="1">
    <source>
        <dbReference type="Pfam" id="PF01571"/>
    </source>
</evidence>
<reference evidence="2" key="1">
    <citation type="submission" date="2020-05" db="EMBL/GenBank/DDBJ databases">
        <authorList>
            <person name="Chiriac C."/>
            <person name="Salcher M."/>
            <person name="Ghai R."/>
            <person name="Kavagutti S V."/>
        </authorList>
    </citation>
    <scope>NUCLEOTIDE SEQUENCE</scope>
</reference>
<dbReference type="PANTHER" id="PTHR43757">
    <property type="entry name" value="AMINOMETHYLTRANSFERASE"/>
    <property type="match status" value="1"/>
</dbReference>
<dbReference type="InterPro" id="IPR027266">
    <property type="entry name" value="TrmE/GcvT-like"/>
</dbReference>
<accession>A0A6J7BXR8</accession>
<dbReference type="InterPro" id="IPR028896">
    <property type="entry name" value="GcvT/YgfZ/DmdA"/>
</dbReference>
<dbReference type="EMBL" id="CAFBIZ010000101">
    <property type="protein sequence ID" value="CAB4849915.1"/>
    <property type="molecule type" value="Genomic_DNA"/>
</dbReference>